<sequence length="439" mass="50946">MDDTSHPPNGSLKNMEFTPVGFIKSKQNSTQTQVVSPTKVPNYNDDDENEGPARKMRRISIDDTIDSTRLFSEASQFDVSFPEIKANIPPSSRSGNIDKNRKRNLINDLKKDVPMSQPLKEQEVREHQLKKDRFERALESKLLGKRHITYAQSDLSNKELYINEIKTLRHEIKELRKERNDSLNNYDNLEQEMDDLRNKLQQLEKELAAKNKLVDSKKVEDHSACIEERERIEEKLNDSEKIKMNQKDSQLGSKEEELRAVNEKLHTDIKISRQQTASRDKQNSNLQTKVQDLENDLSLMKKTHNDSKSVANNELESKVKMIKTLESDLKLAQEKCSNIERELKEKEDKYRFSKSNLGDENIKLNEKVSNLTTENSQLKSKLNDESTAVSNLKDHYETQLSSMRKEVEEYKTSAEKFESEVEELRIRITENSAKDKGTK</sequence>
<feature type="compositionally biased region" description="Polar residues" evidence="1">
    <location>
        <begin position="375"/>
        <end position="390"/>
    </location>
</feature>
<evidence type="ECO:0000256" key="1">
    <source>
        <dbReference type="SAM" id="MobiDB-lite"/>
    </source>
</evidence>
<evidence type="ECO:0000313" key="2">
    <source>
        <dbReference type="EMBL" id="QID83673.1"/>
    </source>
</evidence>
<gene>
    <name evidence="2" type="ORF">GRS66_006147</name>
</gene>
<evidence type="ECO:0000313" key="3">
    <source>
        <dbReference type="Proteomes" id="UP000501346"/>
    </source>
</evidence>
<feature type="region of interest" description="Disordered" evidence="1">
    <location>
        <begin position="1"/>
        <end position="57"/>
    </location>
</feature>
<keyword evidence="3" id="KW-1185">Reference proteome</keyword>
<reference evidence="2 3" key="1">
    <citation type="journal article" date="2019" name="BMC Genomics">
        <title>Chromosome level assembly and comparative genome analysis confirm lager-brewing yeasts originated from a single hybridization.</title>
        <authorList>
            <person name="Salazar A.N."/>
            <person name="Gorter de Vries A.R."/>
            <person name="van den Broek M."/>
            <person name="Brouwers N."/>
            <person name="de la Torre Cortes P."/>
            <person name="Kuijpers N.G.A."/>
            <person name="Daran J.G."/>
            <person name="Abeel T."/>
        </authorList>
    </citation>
    <scope>NUCLEOTIDE SEQUENCE [LARGE SCALE GENOMIC DNA]</scope>
    <source>
        <strain evidence="2 3">CBS 1483</strain>
    </source>
</reference>
<feature type="region of interest" description="Disordered" evidence="1">
    <location>
        <begin position="375"/>
        <end position="395"/>
    </location>
</feature>
<proteinExistence type="predicted"/>
<name>A0A6C1E466_SACPS</name>
<feature type="region of interest" description="Disordered" evidence="1">
    <location>
        <begin position="85"/>
        <end position="110"/>
    </location>
</feature>
<dbReference type="Proteomes" id="UP000501346">
    <property type="component" value="Chromosome SeII-SeIV"/>
</dbReference>
<dbReference type="OrthoDB" id="10255522at2759"/>
<feature type="compositionally biased region" description="Polar residues" evidence="1">
    <location>
        <begin position="25"/>
        <end position="41"/>
    </location>
</feature>
<protein>
    <submittedName>
        <fullName evidence="2">Uncharacterized protein</fullName>
    </submittedName>
</protein>
<accession>A0A6C1E466</accession>
<feature type="compositionally biased region" description="Polar residues" evidence="1">
    <location>
        <begin position="1"/>
        <end position="12"/>
    </location>
</feature>
<dbReference type="EMBL" id="CP048999">
    <property type="protein sequence ID" value="QID83673.1"/>
    <property type="molecule type" value="Genomic_DNA"/>
</dbReference>
<organism evidence="2 3">
    <name type="scientific">Saccharomyces pastorianus</name>
    <name type="common">Lager yeast</name>
    <name type="synonym">Saccharomyces cerevisiae x Saccharomyces eubayanus</name>
    <dbReference type="NCBI Taxonomy" id="27292"/>
    <lineage>
        <taxon>Eukaryota</taxon>
        <taxon>Fungi</taxon>
        <taxon>Dikarya</taxon>
        <taxon>Ascomycota</taxon>
        <taxon>Saccharomycotina</taxon>
        <taxon>Saccharomycetes</taxon>
        <taxon>Saccharomycetales</taxon>
        <taxon>Saccharomycetaceae</taxon>
        <taxon>Saccharomyces</taxon>
    </lineage>
</organism>
<dbReference type="AlphaFoldDB" id="A0A6C1E466"/>